<protein>
    <recommendedName>
        <fullName evidence="3">Tetracycline repressor TetR C-terminal domain-containing protein</fullName>
    </recommendedName>
</protein>
<organism evidence="4 5">
    <name type="scientific">Thermomonospora cellulosilytica</name>
    <dbReference type="NCBI Taxonomy" id="1411118"/>
    <lineage>
        <taxon>Bacteria</taxon>
        <taxon>Bacillati</taxon>
        <taxon>Actinomycetota</taxon>
        <taxon>Actinomycetes</taxon>
        <taxon>Streptosporangiales</taxon>
        <taxon>Thermomonosporaceae</taxon>
        <taxon>Thermomonospora</taxon>
    </lineage>
</organism>
<dbReference type="InterPro" id="IPR004111">
    <property type="entry name" value="Repressor_TetR_C"/>
</dbReference>
<keyword evidence="1" id="KW-0805">Transcription regulation</keyword>
<dbReference type="RefSeq" id="WP_182704831.1">
    <property type="nucleotide sequence ID" value="NZ_JACJII010000001.1"/>
</dbReference>
<dbReference type="AlphaFoldDB" id="A0A7W3R7V3"/>
<dbReference type="EMBL" id="JACJII010000001">
    <property type="protein sequence ID" value="MBA9002924.1"/>
    <property type="molecule type" value="Genomic_DNA"/>
</dbReference>
<evidence type="ECO:0000259" key="3">
    <source>
        <dbReference type="Pfam" id="PF02909"/>
    </source>
</evidence>
<dbReference type="Pfam" id="PF02909">
    <property type="entry name" value="TetR_C_1"/>
    <property type="match status" value="1"/>
</dbReference>
<gene>
    <name evidence="4" type="ORF">HNR21_001806</name>
</gene>
<dbReference type="Proteomes" id="UP000539313">
    <property type="component" value="Unassembled WGS sequence"/>
</dbReference>
<sequence>MAHQEDPETLQAITAHIRSAADHYPTLAAHGHMEATDWDTTFALGLEYLLDGMAARLRP</sequence>
<reference evidence="4 5" key="1">
    <citation type="submission" date="2020-08" db="EMBL/GenBank/DDBJ databases">
        <title>Sequencing the genomes of 1000 actinobacteria strains.</title>
        <authorList>
            <person name="Klenk H.-P."/>
        </authorList>
    </citation>
    <scope>NUCLEOTIDE SEQUENCE [LARGE SCALE GENOMIC DNA]</scope>
    <source>
        <strain evidence="4 5">DSM 45823</strain>
    </source>
</reference>
<feature type="domain" description="Tetracycline repressor TetR C-terminal" evidence="3">
    <location>
        <begin position="6"/>
        <end position="56"/>
    </location>
</feature>
<name>A0A7W3R7V3_9ACTN</name>
<dbReference type="InterPro" id="IPR036271">
    <property type="entry name" value="Tet_transcr_reg_TetR-rel_C_sf"/>
</dbReference>
<dbReference type="Gene3D" id="1.10.357.10">
    <property type="entry name" value="Tetracycline Repressor, domain 2"/>
    <property type="match status" value="1"/>
</dbReference>
<proteinExistence type="predicted"/>
<evidence type="ECO:0000256" key="1">
    <source>
        <dbReference type="ARBA" id="ARBA00023015"/>
    </source>
</evidence>
<dbReference type="SUPFAM" id="SSF48498">
    <property type="entry name" value="Tetracyclin repressor-like, C-terminal domain"/>
    <property type="match status" value="1"/>
</dbReference>
<comment type="caution">
    <text evidence="4">The sequence shown here is derived from an EMBL/GenBank/DDBJ whole genome shotgun (WGS) entry which is preliminary data.</text>
</comment>
<evidence type="ECO:0000313" key="4">
    <source>
        <dbReference type="EMBL" id="MBA9002924.1"/>
    </source>
</evidence>
<dbReference type="GO" id="GO:0045892">
    <property type="term" value="P:negative regulation of DNA-templated transcription"/>
    <property type="evidence" value="ECO:0007669"/>
    <property type="project" value="InterPro"/>
</dbReference>
<keyword evidence="5" id="KW-1185">Reference proteome</keyword>
<accession>A0A7W3R7V3</accession>
<keyword evidence="2" id="KW-0804">Transcription</keyword>
<evidence type="ECO:0000256" key="2">
    <source>
        <dbReference type="ARBA" id="ARBA00023163"/>
    </source>
</evidence>
<evidence type="ECO:0000313" key="5">
    <source>
        <dbReference type="Proteomes" id="UP000539313"/>
    </source>
</evidence>